<dbReference type="EMBL" id="HG970333">
    <property type="protein sequence ID" value="CEF78033.1"/>
    <property type="molecule type" value="Genomic_DNA"/>
</dbReference>
<dbReference type="Gene3D" id="3.40.50.300">
    <property type="entry name" value="P-loop containing nucleotide triphosphate hydrolases"/>
    <property type="match status" value="1"/>
</dbReference>
<organism evidence="2 4">
    <name type="scientific">Gibberella zeae (strain ATCC MYA-4620 / CBS 123657 / FGSC 9075 / NRRL 31084 / PH-1)</name>
    <name type="common">Wheat head blight fungus</name>
    <name type="synonym">Fusarium graminearum</name>
    <dbReference type="NCBI Taxonomy" id="229533"/>
    <lineage>
        <taxon>Eukaryota</taxon>
        <taxon>Fungi</taxon>
        <taxon>Dikarya</taxon>
        <taxon>Ascomycota</taxon>
        <taxon>Pezizomycotina</taxon>
        <taxon>Sordariomycetes</taxon>
        <taxon>Hypocreomycetidae</taxon>
        <taxon>Hypocreales</taxon>
        <taxon>Nectriaceae</taxon>
        <taxon>Fusarium</taxon>
    </lineage>
</organism>
<gene>
    <name evidence="3" type="primary">FG03266.1</name>
    <name evidence="2" type="ORF">FGRAMPH1_01T12461</name>
</gene>
<keyword evidence="1" id="KW-1133">Transmembrane helix</keyword>
<evidence type="ECO:0000313" key="4">
    <source>
        <dbReference type="Proteomes" id="UP000070720"/>
    </source>
</evidence>
<dbReference type="PANTHER" id="PTHR36978:SF4">
    <property type="entry name" value="P-LOOP CONTAINING NUCLEOSIDE TRIPHOSPHATE HYDROLASE PROTEIN"/>
    <property type="match status" value="1"/>
</dbReference>
<dbReference type="Pfam" id="PF17784">
    <property type="entry name" value="Sulfotransfer_4"/>
    <property type="match status" value="1"/>
</dbReference>
<name>A0A098DGH2_GIBZE</name>
<dbReference type="eggNOG" id="ENOG502SJ2C">
    <property type="taxonomic scope" value="Eukaryota"/>
</dbReference>
<dbReference type="InParanoid" id="A0A098DGH2"/>
<keyword evidence="1" id="KW-0472">Membrane</keyword>
<sequence length="261" mass="30421">MRFITDSRGLGDPDSEPVPLQVIGAGLPRAATSSMQAAFEKLGFGPCMHMAEILPHASRMQLFIDTLHEKDDTKRKKMIRQLIHGHRSICDLPVFYFTPDLMDEYPDAKVVINMRPDGKVWAKSAEESFWFFFSPWFKWVGMLWTNDRLWYKLNMVTKAKCKEDYGTTDIFSAECYDTYYRQLLIEAKKRNREVLIFKAEDGWEPLCKFLGKEVPNEPFPRLNEKKTFQIVKRIFIAKGLLSWVALFGATWGVWKVACHYL</sequence>
<keyword evidence="1" id="KW-0812">Transmembrane</keyword>
<keyword evidence="4" id="KW-1185">Reference proteome</keyword>
<reference evidence="3 4" key="1">
    <citation type="journal article" date="2007" name="Science">
        <title>The Fusarium graminearum genome reveals a link between localized polymorphism and pathogen specialization.</title>
        <authorList>
            <person name="Cuomo C.A."/>
            <person name="Gueldener U."/>
            <person name="Xu J.-R."/>
            <person name="Trail F."/>
            <person name="Turgeon B.G."/>
            <person name="Di Pietro A."/>
            <person name="Walton J.D."/>
            <person name="Ma L.-J."/>
            <person name="Baker S.E."/>
            <person name="Rep M."/>
            <person name="Adam G."/>
            <person name="Antoniw J."/>
            <person name="Baldwin T."/>
            <person name="Calvo S.E."/>
            <person name="Chang Y.-L."/>
            <person name="DeCaprio D."/>
            <person name="Gale L.R."/>
            <person name="Gnerre S."/>
            <person name="Goswami R.S."/>
            <person name="Hammond-Kosack K."/>
            <person name="Harris L.J."/>
            <person name="Hilburn K."/>
            <person name="Kennell J.C."/>
            <person name="Kroken S."/>
            <person name="Magnuson J.K."/>
            <person name="Mannhaupt G."/>
            <person name="Mauceli E.W."/>
            <person name="Mewes H.-W."/>
            <person name="Mitterbauer R."/>
            <person name="Muehlbauer G."/>
            <person name="Muensterkoetter M."/>
            <person name="Nelson D."/>
            <person name="O'Donnell K."/>
            <person name="Ouellet T."/>
            <person name="Qi W."/>
            <person name="Quesneville H."/>
            <person name="Roncero M.I.G."/>
            <person name="Seong K.-Y."/>
            <person name="Tetko I.V."/>
            <person name="Urban M."/>
            <person name="Waalwijk C."/>
            <person name="Ward T.J."/>
            <person name="Yao J."/>
            <person name="Birren B.W."/>
            <person name="Kistler H.C."/>
        </authorList>
    </citation>
    <scope>NUCLEOTIDE SEQUENCE [LARGE SCALE GENOMIC DNA]</scope>
    <source>
        <strain evidence="4">ATCC MYA-4620 / CBS 123657 / FGSC 9075 / NRRL 31084 / PH-1</strain>
        <strain evidence="3">PH-1 / ATCC MYA-4620 / FGSC 9075 / NRRL 31084</strain>
    </source>
</reference>
<dbReference type="InterPro" id="IPR040632">
    <property type="entry name" value="Sulfotransfer_4"/>
</dbReference>
<dbReference type="PANTHER" id="PTHR36978">
    <property type="entry name" value="P-LOOP CONTAINING NUCLEOTIDE TRIPHOSPHATE HYDROLASE"/>
    <property type="match status" value="1"/>
</dbReference>
<dbReference type="VEuPathDB" id="FungiDB:FGRAMPH1_01G12461"/>
<reference evidence="2 4" key="3">
    <citation type="journal article" date="2015" name="BMC Genomics">
        <title>The completed genome sequence of the pathogenic ascomycete fungus Fusarium graminearum.</title>
        <authorList>
            <person name="King R."/>
            <person name="Urban M."/>
            <person name="Hammond-Kosack M.C."/>
            <person name="Hassani-Pak K."/>
            <person name="Hammond-Kosack K.E."/>
        </authorList>
    </citation>
    <scope>NUCLEOTIDE SEQUENCE [LARGE SCALE GENOMIC DNA]</scope>
    <source>
        <strain evidence="4">ATCC MYA-4620 / CBS 123657 / FGSC 9075 / NRRL 31084 / PH-1</strain>
        <strain evidence="2">PH-1</strain>
    </source>
</reference>
<dbReference type="AlphaFoldDB" id="A0A098DGH2"/>
<dbReference type="EnsemblFungi" id="CEF78033">
    <property type="protein sequence ID" value="CEF78033"/>
    <property type="gene ID" value="FGRRES_16301"/>
</dbReference>
<reference evidence="3" key="4">
    <citation type="submission" date="2017-01" db="UniProtKB">
        <authorList>
            <consortium name="EnsemblFungi"/>
        </authorList>
    </citation>
    <scope>IDENTIFICATION</scope>
    <source>
        <strain evidence="3">PH-1 / ATCC MYA-4620 / FGSC 9075 / NRRL 31084</strain>
    </source>
</reference>
<dbReference type="SUPFAM" id="SSF52540">
    <property type="entry name" value="P-loop containing nucleoside triphosphate hydrolases"/>
    <property type="match status" value="1"/>
</dbReference>
<evidence type="ECO:0000313" key="3">
    <source>
        <dbReference type="EnsemblFungi" id="CEF78033"/>
    </source>
</evidence>
<protein>
    <submittedName>
        <fullName evidence="2">Chromosome 2, complete genome</fullName>
    </submittedName>
</protein>
<reference evidence="3 4" key="2">
    <citation type="journal article" date="2010" name="Nature">
        <title>Comparative genomics reveals mobile pathogenicity chromosomes in Fusarium.</title>
        <authorList>
            <person name="Ma L.J."/>
            <person name="van der Does H.C."/>
            <person name="Borkovich K.A."/>
            <person name="Coleman J.J."/>
            <person name="Daboussi M.J."/>
            <person name="Di Pietro A."/>
            <person name="Dufresne M."/>
            <person name="Freitag M."/>
            <person name="Grabherr M."/>
            <person name="Henrissat B."/>
            <person name="Houterman P.M."/>
            <person name="Kang S."/>
            <person name="Shim W.B."/>
            <person name="Woloshuk C."/>
            <person name="Xie X."/>
            <person name="Xu J.R."/>
            <person name="Antoniw J."/>
            <person name="Baker S.E."/>
            <person name="Bluhm B.H."/>
            <person name="Breakspear A."/>
            <person name="Brown D.W."/>
            <person name="Butchko R.A."/>
            <person name="Chapman S."/>
            <person name="Coulson R."/>
            <person name="Coutinho P.M."/>
            <person name="Danchin E.G."/>
            <person name="Diener A."/>
            <person name="Gale L.R."/>
            <person name="Gardiner D.M."/>
            <person name="Goff S."/>
            <person name="Hammond-Kosack K.E."/>
            <person name="Hilburn K."/>
            <person name="Hua-Van A."/>
            <person name="Jonkers W."/>
            <person name="Kazan K."/>
            <person name="Kodira C.D."/>
            <person name="Koehrsen M."/>
            <person name="Kumar L."/>
            <person name="Lee Y.H."/>
            <person name="Li L."/>
            <person name="Manners J.M."/>
            <person name="Miranda-Saavedra D."/>
            <person name="Mukherjee M."/>
            <person name="Park G."/>
            <person name="Park J."/>
            <person name="Park S.Y."/>
            <person name="Proctor R.H."/>
            <person name="Regev A."/>
            <person name="Ruiz-Roldan M.C."/>
            <person name="Sain D."/>
            <person name="Sakthikumar S."/>
            <person name="Sykes S."/>
            <person name="Schwartz D.C."/>
            <person name="Turgeon B.G."/>
            <person name="Wapinski I."/>
            <person name="Yoder O."/>
            <person name="Young S."/>
            <person name="Zeng Q."/>
            <person name="Zhou S."/>
            <person name="Galagan J."/>
            <person name="Cuomo C.A."/>
            <person name="Kistler H.C."/>
            <person name="Rep M."/>
        </authorList>
    </citation>
    <scope>GENOME REANNOTATION</scope>
    <source>
        <strain evidence="4">ATCC MYA-4620 / CBS 123657 / FGSC 9075 / NRRL 31084 / PH-1</strain>
        <strain evidence="3">PH-1 / ATCC MYA-4620 / FGSC 9075 / NRRL 31084</strain>
    </source>
</reference>
<evidence type="ECO:0000256" key="1">
    <source>
        <dbReference type="SAM" id="Phobius"/>
    </source>
</evidence>
<accession>A0A0E0S3F8</accession>
<dbReference type="InterPro" id="IPR027417">
    <property type="entry name" value="P-loop_NTPase"/>
</dbReference>
<feature type="transmembrane region" description="Helical" evidence="1">
    <location>
        <begin position="235"/>
        <end position="254"/>
    </location>
</feature>
<dbReference type="Proteomes" id="UP000070720">
    <property type="component" value="Chromosome 2"/>
</dbReference>
<proteinExistence type="predicted"/>
<evidence type="ECO:0000313" key="2">
    <source>
        <dbReference type="EMBL" id="CEF78033.1"/>
    </source>
</evidence>
<accession>A0A098DGH2</accession>